<comment type="caution">
    <text evidence="8">The sequence shown here is derived from an EMBL/GenBank/DDBJ whole genome shotgun (WGS) entry which is preliminary data.</text>
</comment>
<dbReference type="EMBL" id="LNYA01000003">
    <property type="protein sequence ID" value="KTC99587.1"/>
    <property type="molecule type" value="Genomic_DNA"/>
</dbReference>
<feature type="transmembrane region" description="Helical" evidence="6">
    <location>
        <begin position="74"/>
        <end position="95"/>
    </location>
</feature>
<evidence type="ECO:0000256" key="2">
    <source>
        <dbReference type="ARBA" id="ARBA00022475"/>
    </source>
</evidence>
<reference evidence="8 9" key="1">
    <citation type="submission" date="2015-11" db="EMBL/GenBank/DDBJ databases">
        <title>Genomic analysis of 38 Legionella species identifies large and diverse effector repertoires.</title>
        <authorList>
            <person name="Burstein D."/>
            <person name="Amaro F."/>
            <person name="Zusman T."/>
            <person name="Lifshitz Z."/>
            <person name="Cohen O."/>
            <person name="Gilbert J.A."/>
            <person name="Pupko T."/>
            <person name="Shuman H.A."/>
            <person name="Segal G."/>
        </authorList>
    </citation>
    <scope>NUCLEOTIDE SEQUENCE [LARGE SCALE GENOMIC DNA]</scope>
    <source>
        <strain evidence="8 9">SE-32A-C8</strain>
    </source>
</reference>
<proteinExistence type="inferred from homology"/>
<name>A0A0W0TV08_LEGER</name>
<dbReference type="GO" id="GO:0005886">
    <property type="term" value="C:plasma membrane"/>
    <property type="evidence" value="ECO:0007669"/>
    <property type="project" value="UniProtKB-SubCell"/>
</dbReference>
<keyword evidence="4 6" id="KW-1133">Transmembrane helix</keyword>
<dbReference type="PROSITE" id="PS51257">
    <property type="entry name" value="PROKAR_LIPOPROTEIN"/>
    <property type="match status" value="1"/>
</dbReference>
<comment type="subcellular location">
    <subcellularLocation>
        <location evidence="1 6">Cell membrane</location>
        <topology evidence="1 6">Multi-pass membrane protein</topology>
    </subcellularLocation>
</comment>
<feature type="transmembrane region" description="Helical" evidence="6">
    <location>
        <begin position="41"/>
        <end position="67"/>
    </location>
</feature>
<evidence type="ECO:0000313" key="8">
    <source>
        <dbReference type="EMBL" id="KTC99587.1"/>
    </source>
</evidence>
<evidence type="ECO:0000256" key="3">
    <source>
        <dbReference type="ARBA" id="ARBA00022692"/>
    </source>
</evidence>
<dbReference type="AlphaFoldDB" id="A0A0W0TV08"/>
<dbReference type="Pfam" id="PF09335">
    <property type="entry name" value="VTT_dom"/>
    <property type="match status" value="1"/>
</dbReference>
<dbReference type="PANTHER" id="PTHR12677">
    <property type="entry name" value="GOLGI APPARATUS MEMBRANE PROTEIN TVP38-RELATED"/>
    <property type="match status" value="1"/>
</dbReference>
<keyword evidence="3 6" id="KW-0812">Transmembrane</keyword>
<feature type="transmembrane region" description="Helical" evidence="6">
    <location>
        <begin position="147"/>
        <end position="165"/>
    </location>
</feature>
<keyword evidence="9" id="KW-1185">Reference proteome</keyword>
<dbReference type="OrthoDB" id="9800167at2"/>
<comment type="similarity">
    <text evidence="6">Belongs to the TVP38/TMEM64 family.</text>
</comment>
<evidence type="ECO:0000256" key="1">
    <source>
        <dbReference type="ARBA" id="ARBA00004651"/>
    </source>
</evidence>
<dbReference type="Proteomes" id="UP000054773">
    <property type="component" value="Unassembled WGS sequence"/>
</dbReference>
<dbReference type="STRING" id="448.Lery_0488"/>
<feature type="transmembrane region" description="Helical" evidence="6">
    <location>
        <begin position="119"/>
        <end position="140"/>
    </location>
</feature>
<gene>
    <name evidence="8" type="ORF">Lery_0488</name>
</gene>
<evidence type="ECO:0000256" key="5">
    <source>
        <dbReference type="ARBA" id="ARBA00023136"/>
    </source>
</evidence>
<dbReference type="PATRIC" id="fig|448.7.peg.506"/>
<dbReference type="InterPro" id="IPR032816">
    <property type="entry name" value="VTT_dom"/>
</dbReference>
<evidence type="ECO:0000256" key="4">
    <source>
        <dbReference type="ARBA" id="ARBA00022989"/>
    </source>
</evidence>
<keyword evidence="2 6" id="KW-1003">Cell membrane</keyword>
<dbReference type="InterPro" id="IPR015414">
    <property type="entry name" value="TMEM64"/>
</dbReference>
<protein>
    <recommendedName>
        <fullName evidence="6">TVP38/TMEM64 family membrane protein</fullName>
    </recommendedName>
</protein>
<evidence type="ECO:0000256" key="6">
    <source>
        <dbReference type="RuleBase" id="RU366058"/>
    </source>
</evidence>
<evidence type="ECO:0000313" key="9">
    <source>
        <dbReference type="Proteomes" id="UP000054773"/>
    </source>
</evidence>
<organism evidence="8 9">
    <name type="scientific">Legionella erythra</name>
    <dbReference type="NCBI Taxonomy" id="448"/>
    <lineage>
        <taxon>Bacteria</taxon>
        <taxon>Pseudomonadati</taxon>
        <taxon>Pseudomonadota</taxon>
        <taxon>Gammaproteobacteria</taxon>
        <taxon>Legionellales</taxon>
        <taxon>Legionellaceae</taxon>
        <taxon>Legionella</taxon>
    </lineage>
</organism>
<feature type="transmembrane region" description="Helical" evidence="6">
    <location>
        <begin position="185"/>
        <end position="202"/>
    </location>
</feature>
<dbReference type="PANTHER" id="PTHR12677:SF59">
    <property type="entry name" value="GOLGI APPARATUS MEMBRANE PROTEIN TVP38-RELATED"/>
    <property type="match status" value="1"/>
</dbReference>
<sequence>MRSVFIVFIVLVFVASACIFQQHASFLLSQIKNLGWLGPLFFLLIYCLATILFLPTMVLTLAGGALFGPVMGTCLNLTGATLGAGCAFCISRYIANDWFTHKKGIRQNKLMQGVEKRGWQFVAVLRLVPIVPFNLVNYGLGMTRIRLSHYLLTTLVFLAPGEIIYTYCGHAGMDALINAHSMYSYAWPLFSLIACLAAGLVIKLKWRGQQHTGNKQTYKSLPVSGE</sequence>
<evidence type="ECO:0000259" key="7">
    <source>
        <dbReference type="Pfam" id="PF09335"/>
    </source>
</evidence>
<accession>A0A0W0TV08</accession>
<feature type="domain" description="VTT" evidence="7">
    <location>
        <begin position="54"/>
        <end position="170"/>
    </location>
</feature>
<keyword evidence="5 6" id="KW-0472">Membrane</keyword>
<dbReference type="RefSeq" id="WP_058525659.1">
    <property type="nucleotide sequence ID" value="NZ_CAAAHY010000001.1"/>
</dbReference>